<dbReference type="EC" id="2.1.1.-" evidence="6"/>
<gene>
    <name evidence="7" type="ORF">AWC27_20095</name>
</gene>
<organism evidence="7 8">
    <name type="scientific">Mycobacterium szulgai</name>
    <dbReference type="NCBI Taxonomy" id="1787"/>
    <lineage>
        <taxon>Bacteria</taxon>
        <taxon>Bacillati</taxon>
        <taxon>Actinomycetota</taxon>
        <taxon>Actinomycetes</taxon>
        <taxon>Mycobacteriales</taxon>
        <taxon>Mycobacteriaceae</taxon>
        <taxon>Mycobacterium</taxon>
    </lineage>
</organism>
<accession>A0A1X2F748</accession>
<evidence type="ECO:0000256" key="4">
    <source>
        <dbReference type="ARBA" id="ARBA00022679"/>
    </source>
</evidence>
<dbReference type="InterPro" id="IPR007213">
    <property type="entry name" value="Ppm1/Ppm2/Tcmp"/>
</dbReference>
<dbReference type="NCBIfam" id="TIGR00027">
    <property type="entry name" value="mthyl_TIGR00027"/>
    <property type="match status" value="1"/>
</dbReference>
<dbReference type="PANTHER" id="PTHR43619">
    <property type="entry name" value="S-ADENOSYL-L-METHIONINE-DEPENDENT METHYLTRANSFERASE YKTD-RELATED"/>
    <property type="match status" value="1"/>
</dbReference>
<evidence type="ECO:0000313" key="8">
    <source>
        <dbReference type="Proteomes" id="UP000193317"/>
    </source>
</evidence>
<dbReference type="GO" id="GO:0032259">
    <property type="term" value="P:methylation"/>
    <property type="evidence" value="ECO:0007669"/>
    <property type="project" value="UniProtKB-KW"/>
</dbReference>
<proteinExistence type="inferred from homology"/>
<evidence type="ECO:0000256" key="3">
    <source>
        <dbReference type="ARBA" id="ARBA00022603"/>
    </source>
</evidence>
<comment type="caution">
    <text evidence="7">The sequence shown here is derived from an EMBL/GenBank/DDBJ whole genome shotgun (WGS) entry which is preliminary data.</text>
</comment>
<dbReference type="Gene3D" id="3.40.50.150">
    <property type="entry name" value="Vaccinia Virus protein VP39"/>
    <property type="match status" value="1"/>
</dbReference>
<comment type="function">
    <text evidence="1 6">Exhibits S-adenosyl-L-methionine-dependent methyltransferase activity.</text>
</comment>
<dbReference type="Proteomes" id="UP000193317">
    <property type="component" value="Unassembled WGS sequence"/>
</dbReference>
<keyword evidence="3 6" id="KW-0489">Methyltransferase</keyword>
<dbReference type="InterPro" id="IPR011610">
    <property type="entry name" value="SAM_mthyl_Trfase_ML2640-like"/>
</dbReference>
<comment type="similarity">
    <text evidence="2 6">Belongs to the UPF0677 family.</text>
</comment>
<evidence type="ECO:0000313" key="7">
    <source>
        <dbReference type="EMBL" id="ORX14236.1"/>
    </source>
</evidence>
<name>A0A1X2F748_MYCSZ</name>
<evidence type="ECO:0000256" key="1">
    <source>
        <dbReference type="ARBA" id="ARBA00003907"/>
    </source>
</evidence>
<dbReference type="AlphaFoldDB" id="A0A1X2F748"/>
<sequence length="284" mass="32067">MTVAADLTPISKTAFYCCGMRAEDARSPRSLCADIYAQDFLTEEGQAIFDRFHESARQNVSTVLRSRIIQDEIAQHLRAHPDLQVVNIGAGFDSRAFRIAGGRWFEFDEPAVIEHKNARLPADTCPNPLRRISVEFDKGDLRKALSACDPAAKTLIVIEGVFMYLTREQTVDLLRTLRVALPEHTLVCDLMNKTFFEKHMGKAYDTIVALGSEFKLIESEPERLFLDNGYYRDGDPVSVVGRARDFGRIWVPELLFRTVLKSVRDGYRVHTFGSTSAGSLVRLF</sequence>
<dbReference type="InterPro" id="IPR029063">
    <property type="entry name" value="SAM-dependent_MTases_sf"/>
</dbReference>
<dbReference type="SUPFAM" id="SSF53335">
    <property type="entry name" value="S-adenosyl-L-methionine-dependent methyltransferases"/>
    <property type="match status" value="1"/>
</dbReference>
<evidence type="ECO:0000256" key="2">
    <source>
        <dbReference type="ARBA" id="ARBA00008138"/>
    </source>
</evidence>
<protein>
    <recommendedName>
        <fullName evidence="6">S-adenosyl-L-methionine-dependent methyltransferase</fullName>
        <ecNumber evidence="6">2.1.1.-</ecNumber>
    </recommendedName>
</protein>
<dbReference type="GO" id="GO:0008168">
    <property type="term" value="F:methyltransferase activity"/>
    <property type="evidence" value="ECO:0007669"/>
    <property type="project" value="UniProtKB-UniRule"/>
</dbReference>
<evidence type="ECO:0000256" key="6">
    <source>
        <dbReference type="RuleBase" id="RU362030"/>
    </source>
</evidence>
<dbReference type="RefSeq" id="WP_169726722.1">
    <property type="nucleotide sequence ID" value="NZ_JACKRU010000752.1"/>
</dbReference>
<dbReference type="Pfam" id="PF04072">
    <property type="entry name" value="LCM"/>
    <property type="match status" value="1"/>
</dbReference>
<dbReference type="PANTHER" id="PTHR43619:SF2">
    <property type="entry name" value="S-ADENOSYL-L-METHIONINE-DEPENDENT METHYLTRANSFERASES SUPERFAMILY PROTEIN"/>
    <property type="match status" value="1"/>
</dbReference>
<evidence type="ECO:0000256" key="5">
    <source>
        <dbReference type="ARBA" id="ARBA00022691"/>
    </source>
</evidence>
<keyword evidence="8" id="KW-1185">Reference proteome</keyword>
<reference evidence="7 8" key="1">
    <citation type="submission" date="2016-01" db="EMBL/GenBank/DDBJ databases">
        <title>The new phylogeny of the genus Mycobacterium.</title>
        <authorList>
            <person name="Tarcisio F."/>
            <person name="Conor M."/>
            <person name="Antonella G."/>
            <person name="Elisabetta G."/>
            <person name="Giulia F.S."/>
            <person name="Sara T."/>
            <person name="Anna F."/>
            <person name="Clotilde B."/>
            <person name="Roberto B."/>
            <person name="Veronica D.S."/>
            <person name="Fabio R."/>
            <person name="Monica P."/>
            <person name="Olivier J."/>
            <person name="Enrico T."/>
            <person name="Nicola S."/>
        </authorList>
    </citation>
    <scope>NUCLEOTIDE SEQUENCE [LARGE SCALE GENOMIC DNA]</scope>
    <source>
        <strain evidence="7 8">DSM 44166</strain>
    </source>
</reference>
<keyword evidence="5 6" id="KW-0949">S-adenosyl-L-methionine</keyword>
<dbReference type="EMBL" id="LQPW01000019">
    <property type="protein sequence ID" value="ORX14236.1"/>
    <property type="molecule type" value="Genomic_DNA"/>
</dbReference>
<keyword evidence="4" id="KW-0808">Transferase</keyword>